<evidence type="ECO:0000256" key="1">
    <source>
        <dbReference type="SAM" id="MobiDB-lite"/>
    </source>
</evidence>
<evidence type="ECO:0000313" key="4">
    <source>
        <dbReference type="Proteomes" id="UP000029738"/>
    </source>
</evidence>
<reference evidence="3" key="1">
    <citation type="journal article" date="2015" name="Genome Announc.">
        <title>Draft Genome Sequence of Tolypothrix boutellei Strain VB521301.</title>
        <authorList>
            <person name="Chandrababunaidu M.M."/>
            <person name="Singh D."/>
            <person name="Sen D."/>
            <person name="Bhan S."/>
            <person name="Das S."/>
            <person name="Gupta A."/>
            <person name="Adhikary S.P."/>
            <person name="Tripathy S."/>
        </authorList>
    </citation>
    <scope>NUCLEOTIDE SEQUENCE</scope>
    <source>
        <strain evidence="3">VB521301</strain>
    </source>
</reference>
<dbReference type="EMBL" id="JHEG02000059">
    <property type="protein sequence ID" value="KIE07996.1"/>
    <property type="molecule type" value="Genomic_DNA"/>
</dbReference>
<dbReference type="RefSeq" id="WP_038078070.1">
    <property type="nucleotide sequence ID" value="NZ_JHEG04000001.1"/>
</dbReference>
<dbReference type="InterPro" id="IPR054053">
    <property type="entry name" value="DUF6887"/>
</dbReference>
<dbReference type="OrthoDB" id="426753at2"/>
<dbReference type="EMBL" id="JHEG04000001">
    <property type="protein sequence ID" value="KAF3888468.1"/>
    <property type="molecule type" value="Genomic_DNA"/>
</dbReference>
<evidence type="ECO:0000313" key="2">
    <source>
        <dbReference type="EMBL" id="KAF3888468.1"/>
    </source>
</evidence>
<keyword evidence="4" id="KW-1185">Reference proteome</keyword>
<dbReference type="Pfam" id="PF21826">
    <property type="entry name" value="DUF6887"/>
    <property type="match status" value="1"/>
</dbReference>
<protein>
    <submittedName>
        <fullName evidence="3">Uncharacterized protein</fullName>
    </submittedName>
</protein>
<reference evidence="2" key="2">
    <citation type="submission" date="2019-11" db="EMBL/GenBank/DDBJ databases">
        <title>Improved Assembly of Tolypothrix boutellei genome.</title>
        <authorList>
            <person name="Sarangi A.N."/>
            <person name="Mukherjee M."/>
            <person name="Ghosh S."/>
            <person name="Singh D."/>
            <person name="Das A."/>
            <person name="Kant S."/>
            <person name="Prusty A."/>
            <person name="Tripathy S."/>
        </authorList>
    </citation>
    <scope>NUCLEOTIDE SEQUENCE</scope>
    <source>
        <strain evidence="2">VB521301</strain>
    </source>
</reference>
<evidence type="ECO:0000313" key="3">
    <source>
        <dbReference type="EMBL" id="KIE07996.1"/>
    </source>
</evidence>
<dbReference type="Proteomes" id="UP000029738">
    <property type="component" value="Unassembled WGS sequence"/>
</dbReference>
<proteinExistence type="predicted"/>
<dbReference type="AlphaFoldDB" id="A0A0C1N6C6"/>
<comment type="caution">
    <text evidence="3">The sequence shown here is derived from an EMBL/GenBank/DDBJ whole genome shotgun (WGS) entry which is preliminary data.</text>
</comment>
<sequence>MTKLNYNAISDNDLLNYVKQHSEDNEAFYTYIDSKRAAQPDPKPMSVEEAEAELQRRVGQPL</sequence>
<gene>
    <name evidence="3" type="ORF">DA73_0244395</name>
    <name evidence="2" type="ORF">DA73_0400025535</name>
</gene>
<accession>A0A0C1N6C6</accession>
<feature type="region of interest" description="Disordered" evidence="1">
    <location>
        <begin position="36"/>
        <end position="62"/>
    </location>
</feature>
<name>A0A0C1N6C6_9CYAN</name>
<organism evidence="3">
    <name type="scientific">Tolypothrix bouteillei VB521301</name>
    <dbReference type="NCBI Taxonomy" id="1479485"/>
    <lineage>
        <taxon>Bacteria</taxon>
        <taxon>Bacillati</taxon>
        <taxon>Cyanobacteriota</taxon>
        <taxon>Cyanophyceae</taxon>
        <taxon>Nostocales</taxon>
        <taxon>Tolypothrichaceae</taxon>
        <taxon>Tolypothrix</taxon>
    </lineage>
</organism>